<proteinExistence type="predicted"/>
<feature type="compositionally biased region" description="Polar residues" evidence="1">
    <location>
        <begin position="70"/>
        <end position="85"/>
    </location>
</feature>
<feature type="compositionally biased region" description="Low complexity" evidence="1">
    <location>
        <begin position="420"/>
        <end position="436"/>
    </location>
</feature>
<feature type="compositionally biased region" description="Low complexity" evidence="1">
    <location>
        <begin position="1"/>
        <end position="66"/>
    </location>
</feature>
<feature type="compositionally biased region" description="Polar residues" evidence="1">
    <location>
        <begin position="464"/>
        <end position="473"/>
    </location>
</feature>
<dbReference type="OrthoDB" id="10513599at2759"/>
<organism evidence="2 3">
    <name type="scientific">Cystoisospora suis</name>
    <dbReference type="NCBI Taxonomy" id="483139"/>
    <lineage>
        <taxon>Eukaryota</taxon>
        <taxon>Sar</taxon>
        <taxon>Alveolata</taxon>
        <taxon>Apicomplexa</taxon>
        <taxon>Conoidasida</taxon>
        <taxon>Coccidia</taxon>
        <taxon>Eucoccidiorida</taxon>
        <taxon>Eimeriorina</taxon>
        <taxon>Sarcocystidae</taxon>
        <taxon>Cystoisospora</taxon>
    </lineage>
</organism>
<comment type="caution">
    <text evidence="2">The sequence shown here is derived from an EMBL/GenBank/DDBJ whole genome shotgun (WGS) entry which is preliminary data.</text>
</comment>
<keyword evidence="3" id="KW-1185">Reference proteome</keyword>
<dbReference type="Proteomes" id="UP000221165">
    <property type="component" value="Unassembled WGS sequence"/>
</dbReference>
<feature type="compositionally biased region" description="Basic and acidic residues" evidence="1">
    <location>
        <begin position="166"/>
        <end position="198"/>
    </location>
</feature>
<feature type="compositionally biased region" description="Polar residues" evidence="1">
    <location>
        <begin position="268"/>
        <end position="277"/>
    </location>
</feature>
<dbReference type="RefSeq" id="XP_067925983.1">
    <property type="nucleotide sequence ID" value="XM_068062044.1"/>
</dbReference>
<name>A0A2C6KW25_9APIC</name>
<feature type="region of interest" description="Disordered" evidence="1">
    <location>
        <begin position="362"/>
        <end position="381"/>
    </location>
</feature>
<gene>
    <name evidence="2" type="ORF">CSUI_001841</name>
</gene>
<dbReference type="AlphaFoldDB" id="A0A2C6KW25"/>
<dbReference type="EMBL" id="MIGC01000744">
    <property type="protein sequence ID" value="PHJ24310.1"/>
    <property type="molecule type" value="Genomic_DNA"/>
</dbReference>
<protein>
    <submittedName>
        <fullName evidence="2">Uncharacterized protein</fullName>
    </submittedName>
</protein>
<feature type="compositionally biased region" description="Low complexity" evidence="1">
    <location>
        <begin position="213"/>
        <end position="239"/>
    </location>
</feature>
<feature type="compositionally biased region" description="Low complexity" evidence="1">
    <location>
        <begin position="526"/>
        <end position="539"/>
    </location>
</feature>
<evidence type="ECO:0000256" key="1">
    <source>
        <dbReference type="SAM" id="MobiDB-lite"/>
    </source>
</evidence>
<evidence type="ECO:0000313" key="2">
    <source>
        <dbReference type="EMBL" id="PHJ24310.1"/>
    </source>
</evidence>
<dbReference type="GeneID" id="94425255"/>
<feature type="compositionally biased region" description="Polar residues" evidence="1">
    <location>
        <begin position="480"/>
        <end position="510"/>
    </location>
</feature>
<feature type="region of interest" description="Disordered" evidence="1">
    <location>
        <begin position="416"/>
        <end position="546"/>
    </location>
</feature>
<feature type="region of interest" description="Disordered" evidence="1">
    <location>
        <begin position="1"/>
        <end position="294"/>
    </location>
</feature>
<reference evidence="2 3" key="1">
    <citation type="journal article" date="2017" name="Int. J. Parasitol.">
        <title>The genome of the protozoan parasite Cystoisospora suis and a reverse vaccinology approach to identify vaccine candidates.</title>
        <authorList>
            <person name="Palmieri N."/>
            <person name="Shrestha A."/>
            <person name="Ruttkowski B."/>
            <person name="Beck T."/>
            <person name="Vogl C."/>
            <person name="Tomley F."/>
            <person name="Blake D.P."/>
            <person name="Joachim A."/>
        </authorList>
    </citation>
    <scope>NUCLEOTIDE SEQUENCE [LARGE SCALE GENOMIC DNA]</scope>
    <source>
        <strain evidence="2 3">Wien I</strain>
    </source>
</reference>
<feature type="compositionally biased region" description="Low complexity" evidence="1">
    <location>
        <begin position="453"/>
        <end position="463"/>
    </location>
</feature>
<sequence>MYLPCPSSSPLMSSTQRQETSSSSSSSSSACSPRLSSHPSLLSPSPLQQTQPPLPLQPLTAFLPPLSKKAQVSTCEVGTVTTPRSKPSGELAAYPSRKINNITREEEDKREERCNREKERDEEEEQQNRRRRSVTTRGSIVIRRATEAASGGAISSSSSSAGARKSCIDMKEKDKEGEREVEEGRSGDPLDEKKRIQDGCESSLKERRRLSSRKPSPATSGGNPPSSSSSASPEGQQQEQTRRATRRKTSILPSPPPYLTPHDRQSILFPSNSQSTGLGERGYERVGLSSSLSEKERNYEEEFMAKYFQKGTCHEQRLRERGSIIMQMKGVPVACRICGVHGHTQETCRLASLYAESGGGEVEEIAEEQRRERKTTKQSHKMLKQMDAWNLIGTDPFNGSSTSMLHLARGCFLQGDHRSSSSNTSDNSSTDSLLSSFRDPSMKTAISPHATTSLPSPSLLSSSDLCNTKSQMTRVIGRAPSSSSQHTPAVNSNPKCKQQSLVASTTSSSYPRADSRVSVNDKNSTSASQQAASASSSSSDTLSGATNMYGRMSAFLKANMKNSNDSSNETPP</sequence>
<feature type="compositionally biased region" description="Basic residues" evidence="1">
    <location>
        <begin position="372"/>
        <end position="381"/>
    </location>
</feature>
<feature type="compositionally biased region" description="Low complexity" evidence="1">
    <location>
        <begin position="148"/>
        <end position="163"/>
    </location>
</feature>
<feature type="compositionally biased region" description="Basic and acidic residues" evidence="1">
    <location>
        <begin position="103"/>
        <end position="119"/>
    </location>
</feature>
<accession>A0A2C6KW25</accession>
<dbReference type="VEuPathDB" id="ToxoDB:CSUI_001841"/>
<evidence type="ECO:0000313" key="3">
    <source>
        <dbReference type="Proteomes" id="UP000221165"/>
    </source>
</evidence>